<dbReference type="PROSITE" id="PS50084">
    <property type="entry name" value="KH_TYPE_1"/>
    <property type="match status" value="1"/>
</dbReference>
<dbReference type="SMART" id="SM00322">
    <property type="entry name" value="KH"/>
    <property type="match status" value="1"/>
</dbReference>
<dbReference type="PANTHER" id="PTHR11208">
    <property type="entry name" value="RNA-BINDING PROTEIN RELATED"/>
    <property type="match status" value="1"/>
</dbReference>
<reference evidence="5 6" key="1">
    <citation type="submission" date="2019-06" db="EMBL/GenBank/DDBJ databases">
        <title>A chromosomal-level reference genome of Carpinus fangiana (Coryloideae, Betulaceae).</title>
        <authorList>
            <person name="Yang X."/>
            <person name="Wang Z."/>
            <person name="Zhang L."/>
            <person name="Hao G."/>
            <person name="Liu J."/>
            <person name="Yang Y."/>
        </authorList>
    </citation>
    <scope>NUCLEOTIDE SEQUENCE [LARGE SCALE GENOMIC DNA]</scope>
    <source>
        <strain evidence="5">Cfa_2016G</strain>
        <tissue evidence="5">Leaf</tissue>
    </source>
</reference>
<dbReference type="InterPro" id="IPR004087">
    <property type="entry name" value="KH_dom"/>
</dbReference>
<feature type="compositionally biased region" description="Polar residues" evidence="3">
    <location>
        <begin position="444"/>
        <end position="461"/>
    </location>
</feature>
<dbReference type="Pfam" id="PF22675">
    <property type="entry name" value="KH-I_KHDC4-BBP"/>
    <property type="match status" value="1"/>
</dbReference>
<dbReference type="GO" id="GO:0005634">
    <property type="term" value="C:nucleus"/>
    <property type="evidence" value="ECO:0007669"/>
    <property type="project" value="TreeGrafter"/>
</dbReference>
<evidence type="ECO:0000256" key="2">
    <source>
        <dbReference type="PROSITE-ProRule" id="PRU00117"/>
    </source>
</evidence>
<dbReference type="EMBL" id="CM017324">
    <property type="protein sequence ID" value="KAE8036983.1"/>
    <property type="molecule type" value="Genomic_DNA"/>
</dbReference>
<evidence type="ECO:0000256" key="1">
    <source>
        <dbReference type="ARBA" id="ARBA00022884"/>
    </source>
</evidence>
<feature type="compositionally biased region" description="Polar residues" evidence="3">
    <location>
        <begin position="550"/>
        <end position="575"/>
    </location>
</feature>
<dbReference type="SUPFAM" id="SSF54791">
    <property type="entry name" value="Eukaryotic type KH-domain (KH-domain type I)"/>
    <property type="match status" value="1"/>
</dbReference>
<feature type="compositionally biased region" description="Polar residues" evidence="3">
    <location>
        <begin position="821"/>
        <end position="842"/>
    </location>
</feature>
<keyword evidence="6" id="KW-1185">Reference proteome</keyword>
<feature type="region of interest" description="Disordered" evidence="3">
    <location>
        <begin position="821"/>
        <end position="860"/>
    </location>
</feature>
<feature type="compositionally biased region" description="Polar residues" evidence="3">
    <location>
        <begin position="849"/>
        <end position="860"/>
    </location>
</feature>
<dbReference type="Gene3D" id="3.30.1370.10">
    <property type="entry name" value="K Homology domain, type 1"/>
    <property type="match status" value="1"/>
</dbReference>
<dbReference type="GO" id="GO:0003729">
    <property type="term" value="F:mRNA binding"/>
    <property type="evidence" value="ECO:0007669"/>
    <property type="project" value="TreeGrafter"/>
</dbReference>
<proteinExistence type="predicted"/>
<gene>
    <name evidence="5" type="ORF">FH972_009611</name>
</gene>
<feature type="domain" description="K Homology" evidence="4">
    <location>
        <begin position="177"/>
        <end position="272"/>
    </location>
</feature>
<dbReference type="InterPro" id="IPR045071">
    <property type="entry name" value="BBP-like"/>
</dbReference>
<feature type="region of interest" description="Disordered" evidence="3">
    <location>
        <begin position="1"/>
        <end position="32"/>
    </location>
</feature>
<sequence>MSAKVDTISAVEPHSTKMSGSSTSSAPTTSSPKVSMFAAKSGFVIPKNKLSGSLIPIIRGGKKLGSGDAANEESTKLVQRKTKWGPDLTQDAAVKKGRALAYQTRLDQITQQLKLGSLEFRDPQGSPIAAENPDPRSPSPQSNNKNSELLELEKREAIGEILKLNPSYKVPPDYKPLLKESTVPIPVKKYPGFNLISLIFGPGGDNQKRLEKETGAKIRVYGTKAETGEKGEIKSSDGNEIQGAYEELYVQISAETFEKVDAAVSVIELLVTSVAGNLDAVSASSTSVSGDSMDVLTQSQVAATHHIDPSTLVNQGVQQPMAGPTHTSLQGQFQFHSPWFPSGQPHSVMHASPGFIPSPNSSAPLLNNLVHLSSPFMNPSNMPSLFGPRPIPAAGLNSILQNPHFLPRPQTPTQVLQHPYMAQTQPRPVGHIGPLRNPSMMALQPSSAQPNFSAPSPFTGSQPPPTRPGPNMGSLMASFPQPMSSVPPGSIPDRPWTPAGSSSVWSKGPASASASASLGLSNMGHMAPQMAPPNRPHPQNPQPGVASMAPPSNISTASLVSPMNFSSRPSPTQLSGAAVNHPIGAPNFASNPPPQGGHPAAFSASLHQTSAPVPAPKSSVNLVLGSASIPLHGSSTQPPLPLQSGVPNSVSGSAPSFTPIKPPTVSAPSSGDFTFQPHRPQNLVSQAVPTPSRQPAIQSSQQVQLPAPQVPSFQSGVLKITQPVNQVFQRPQFSNPVGQPQAPVSAAPYAQSPTGAQRLPAFPNANVAPRTPLSQMAPRSFSPAPQMPSLPGPMVPRPGNPLQLQQNYPARTRPEILMAPNQQFGNTFSFASSKPPSNSGGQQIYDPFSPTSVPTSKADG</sequence>
<organism evidence="5 6">
    <name type="scientific">Carpinus fangiana</name>
    <dbReference type="NCBI Taxonomy" id="176857"/>
    <lineage>
        <taxon>Eukaryota</taxon>
        <taxon>Viridiplantae</taxon>
        <taxon>Streptophyta</taxon>
        <taxon>Embryophyta</taxon>
        <taxon>Tracheophyta</taxon>
        <taxon>Spermatophyta</taxon>
        <taxon>Magnoliopsida</taxon>
        <taxon>eudicotyledons</taxon>
        <taxon>Gunneridae</taxon>
        <taxon>Pentapetalae</taxon>
        <taxon>rosids</taxon>
        <taxon>fabids</taxon>
        <taxon>Fagales</taxon>
        <taxon>Betulaceae</taxon>
        <taxon>Carpinus</taxon>
    </lineage>
</organism>
<feature type="compositionally biased region" description="Pro residues" evidence="3">
    <location>
        <begin position="530"/>
        <end position="541"/>
    </location>
</feature>
<feature type="region of interest" description="Disordered" evidence="3">
    <location>
        <begin position="634"/>
        <end position="653"/>
    </location>
</feature>
<dbReference type="GO" id="GO:0048024">
    <property type="term" value="P:regulation of mRNA splicing, via spliceosome"/>
    <property type="evidence" value="ECO:0007669"/>
    <property type="project" value="TreeGrafter"/>
</dbReference>
<evidence type="ECO:0000259" key="4">
    <source>
        <dbReference type="SMART" id="SM00322"/>
    </source>
</evidence>
<dbReference type="InterPro" id="IPR036612">
    <property type="entry name" value="KH_dom_type_1_sf"/>
</dbReference>
<evidence type="ECO:0000313" key="5">
    <source>
        <dbReference type="EMBL" id="KAE8036983.1"/>
    </source>
</evidence>
<dbReference type="InterPro" id="IPR055256">
    <property type="entry name" value="KH_1_KHDC4/BBP-like"/>
</dbReference>
<dbReference type="OrthoDB" id="6777263at2759"/>
<name>A0A660KKU9_9ROSI</name>
<accession>A0A660KKU9</accession>
<protein>
    <recommendedName>
        <fullName evidence="4">K Homology domain-containing protein</fullName>
    </recommendedName>
</protein>
<evidence type="ECO:0000313" key="6">
    <source>
        <dbReference type="Proteomes" id="UP000327013"/>
    </source>
</evidence>
<dbReference type="FunFam" id="3.30.1370.10:FF:000097">
    <property type="entry name" value="Splicing factor-like protein 1 isoform A"/>
    <property type="match status" value="1"/>
</dbReference>
<dbReference type="Proteomes" id="UP000327013">
    <property type="component" value="Chromosome 4"/>
</dbReference>
<dbReference type="PANTHER" id="PTHR11208:SF98">
    <property type="entry name" value="RNA-BINDING KH DOMAIN-CONTAINING PROTEIN"/>
    <property type="match status" value="1"/>
</dbReference>
<feature type="region of interest" description="Disordered" evidence="3">
    <location>
        <begin position="120"/>
        <end position="146"/>
    </location>
</feature>
<keyword evidence="1 2" id="KW-0694">RNA-binding</keyword>
<evidence type="ECO:0000256" key="3">
    <source>
        <dbReference type="SAM" id="MobiDB-lite"/>
    </source>
</evidence>
<dbReference type="AlphaFoldDB" id="A0A660KKU9"/>
<feature type="region of interest" description="Disordered" evidence="3">
    <location>
        <begin position="441"/>
        <end position="617"/>
    </location>
</feature>
<feature type="compositionally biased region" description="Low complexity" evidence="3">
    <location>
        <begin position="16"/>
        <end position="32"/>
    </location>
</feature>